<keyword evidence="1" id="KW-0472">Membrane</keyword>
<keyword evidence="3" id="KW-1185">Reference proteome</keyword>
<name>A0A7X3LV32_9HYPH</name>
<evidence type="ECO:0000313" key="3">
    <source>
        <dbReference type="Proteomes" id="UP000433101"/>
    </source>
</evidence>
<reference evidence="2 3" key="1">
    <citation type="submission" date="2019-12" db="EMBL/GenBank/DDBJ databases">
        <authorList>
            <person name="Li M."/>
        </authorList>
    </citation>
    <scope>NUCLEOTIDE SEQUENCE [LARGE SCALE GENOMIC DNA]</scope>
    <source>
        <strain evidence="2 3">GBMRC 2046</strain>
    </source>
</reference>
<keyword evidence="1" id="KW-0812">Transmembrane</keyword>
<dbReference type="RefSeq" id="WP_160775912.1">
    <property type="nucleotide sequence ID" value="NZ_WUMV01000005.1"/>
</dbReference>
<accession>A0A7X3LV32</accession>
<proteinExistence type="predicted"/>
<dbReference type="Proteomes" id="UP000433101">
    <property type="component" value="Unassembled WGS sequence"/>
</dbReference>
<gene>
    <name evidence="2" type="ORF">GR183_12120</name>
</gene>
<dbReference type="EMBL" id="WUMV01000005">
    <property type="protein sequence ID" value="MXN65651.1"/>
    <property type="molecule type" value="Genomic_DNA"/>
</dbReference>
<organism evidence="2 3">
    <name type="scientific">Stappia sediminis</name>
    <dbReference type="NCBI Taxonomy" id="2692190"/>
    <lineage>
        <taxon>Bacteria</taxon>
        <taxon>Pseudomonadati</taxon>
        <taxon>Pseudomonadota</taxon>
        <taxon>Alphaproteobacteria</taxon>
        <taxon>Hyphomicrobiales</taxon>
        <taxon>Stappiaceae</taxon>
        <taxon>Stappia</taxon>
    </lineage>
</organism>
<keyword evidence="1" id="KW-1133">Transmembrane helix</keyword>
<evidence type="ECO:0000313" key="2">
    <source>
        <dbReference type="EMBL" id="MXN65651.1"/>
    </source>
</evidence>
<dbReference type="AlphaFoldDB" id="A0A7X3LV32"/>
<feature type="transmembrane region" description="Helical" evidence="1">
    <location>
        <begin position="6"/>
        <end position="25"/>
    </location>
</feature>
<comment type="caution">
    <text evidence="2">The sequence shown here is derived from an EMBL/GenBank/DDBJ whole genome shotgun (WGS) entry which is preliminary data.</text>
</comment>
<evidence type="ECO:0000256" key="1">
    <source>
        <dbReference type="SAM" id="Phobius"/>
    </source>
</evidence>
<sequence>MPIESTDLLWFITMASAGLAFGAIIRNRRLALHKRAHELRAAKLVLEAHYDAVNAIVDDEEVPVEALRALAFLTEAISSEEKSQAFKRKLLDIDARNETEGPKWYAQFKEVASRRPDLADNFNKAITSGIAAMFTRWPNGCLDVEISIVNLASDEKRRALIADRLSKFGRGDEPHFPDGVAVI</sequence>
<protein>
    <submittedName>
        <fullName evidence="2">Uncharacterized protein</fullName>
    </submittedName>
</protein>